<sequence>MSEEEESPEMIAIRERWKDATDEEVLAAFDAGELMDADTIKRAHRAARRQAEEAEGEIAFPAGRKKERNRLQRIFIDSIYIAPARRPVIENAVIALMEGIRDVGLLHPPVVIFRSGIMIDGEEYDSVPVLVAGRHRVEAWRRLGHRHIDCIVADIADIDAELMEISENLHRAELSALQRDEQIARWIDLTKTKRGVGTQPDHEPSVPALVSRQVDAKPGRPEGGVRAAARELGLSEPDARRAVKVASLSPEAKVAAVATGLDDNRTALLAAAKETEPEKQVEIIHARVASSPTQAADPDLDARIKAREDREKVELAKFLTTVDAVEPLLAELKCEEEVSIYDKLTYLQIAERYKPILALWPYRWRMGYGRIAGDASRRIESAREDILHILTGTAEDEIEATSAMTAPTPDTFDGAPIPRTPEVDLEAA</sequence>
<dbReference type="EMBL" id="JADGMQ010000018">
    <property type="protein sequence ID" value="MBI1622571.1"/>
    <property type="molecule type" value="Genomic_DNA"/>
</dbReference>
<accession>A0ABS0SIG5</accession>
<gene>
    <name evidence="3" type="ORF">IOD40_18085</name>
</gene>
<keyword evidence="4" id="KW-1185">Reference proteome</keyword>
<dbReference type="InterPro" id="IPR036086">
    <property type="entry name" value="ParB/Sulfiredoxin_sf"/>
</dbReference>
<evidence type="ECO:0000313" key="4">
    <source>
        <dbReference type="Proteomes" id="UP000601789"/>
    </source>
</evidence>
<protein>
    <submittedName>
        <fullName evidence="3">ParB N-terminal domain-containing protein</fullName>
    </submittedName>
</protein>
<feature type="region of interest" description="Disordered" evidence="1">
    <location>
        <begin position="399"/>
        <end position="428"/>
    </location>
</feature>
<dbReference type="SUPFAM" id="SSF110849">
    <property type="entry name" value="ParB/Sulfiredoxin"/>
    <property type="match status" value="1"/>
</dbReference>
<dbReference type="SUPFAM" id="SSF109709">
    <property type="entry name" value="KorB DNA-binding domain-like"/>
    <property type="match status" value="1"/>
</dbReference>
<proteinExistence type="predicted"/>
<dbReference type="Proteomes" id="UP000601789">
    <property type="component" value="Unassembled WGS sequence"/>
</dbReference>
<dbReference type="InterPro" id="IPR003115">
    <property type="entry name" value="ParB_N"/>
</dbReference>
<dbReference type="PANTHER" id="PTHR33375:SF1">
    <property type="entry name" value="CHROMOSOME-PARTITIONING PROTEIN PARB-RELATED"/>
    <property type="match status" value="1"/>
</dbReference>
<evidence type="ECO:0000256" key="1">
    <source>
        <dbReference type="SAM" id="MobiDB-lite"/>
    </source>
</evidence>
<reference evidence="3 4" key="1">
    <citation type="submission" date="2020-10" db="EMBL/GenBank/DDBJ databases">
        <title>Aquamicrobium zhengzhouensis sp. nov., a exopolysaccharide producing bacterium isolated from farmland soil.</title>
        <authorList>
            <person name="Wang X."/>
        </authorList>
    </citation>
    <scope>NUCLEOTIDE SEQUENCE [LARGE SCALE GENOMIC DNA]</scope>
    <source>
        <strain evidence="4">cd-1</strain>
    </source>
</reference>
<dbReference type="Gene3D" id="3.90.1530.10">
    <property type="entry name" value="Conserved hypothetical protein from pyrococcus furiosus pfu- 392566-001, ParB domain"/>
    <property type="match status" value="1"/>
</dbReference>
<comment type="caution">
    <text evidence="3">The sequence shown here is derived from an EMBL/GenBank/DDBJ whole genome shotgun (WGS) entry which is preliminary data.</text>
</comment>
<dbReference type="PANTHER" id="PTHR33375">
    <property type="entry name" value="CHROMOSOME-PARTITIONING PROTEIN PARB-RELATED"/>
    <property type="match status" value="1"/>
</dbReference>
<dbReference type="Pfam" id="PF02195">
    <property type="entry name" value="ParB_N"/>
    <property type="match status" value="1"/>
</dbReference>
<organism evidence="3 4">
    <name type="scientific">Aquamicrobium zhengzhouense</name>
    <dbReference type="NCBI Taxonomy" id="2781738"/>
    <lineage>
        <taxon>Bacteria</taxon>
        <taxon>Pseudomonadati</taxon>
        <taxon>Pseudomonadota</taxon>
        <taxon>Alphaproteobacteria</taxon>
        <taxon>Hyphomicrobiales</taxon>
        <taxon>Phyllobacteriaceae</taxon>
        <taxon>Aquamicrobium</taxon>
    </lineage>
</organism>
<dbReference type="RefSeq" id="WP_198478105.1">
    <property type="nucleotide sequence ID" value="NZ_JADGMQ010000018.1"/>
</dbReference>
<dbReference type="InterPro" id="IPR050336">
    <property type="entry name" value="Chromosome_partition/occlusion"/>
</dbReference>
<feature type="domain" description="ParB-like N-terminal" evidence="2">
    <location>
        <begin position="71"/>
        <end position="169"/>
    </location>
</feature>
<name>A0ABS0SIG5_9HYPH</name>
<evidence type="ECO:0000259" key="2">
    <source>
        <dbReference type="Pfam" id="PF02195"/>
    </source>
</evidence>
<evidence type="ECO:0000313" key="3">
    <source>
        <dbReference type="EMBL" id="MBI1622571.1"/>
    </source>
</evidence>